<dbReference type="AlphaFoldDB" id="A0A917JK87"/>
<dbReference type="Gene3D" id="3.40.630.30">
    <property type="match status" value="2"/>
</dbReference>
<evidence type="ECO:0000313" key="2">
    <source>
        <dbReference type="EMBL" id="GGI66824.1"/>
    </source>
</evidence>
<gene>
    <name evidence="2" type="ORF">GCM10011482_24780</name>
</gene>
<dbReference type="Pfam" id="PF13527">
    <property type="entry name" value="Acetyltransf_9"/>
    <property type="match status" value="1"/>
</dbReference>
<dbReference type="InterPro" id="IPR025559">
    <property type="entry name" value="Eis_dom"/>
</dbReference>
<sequence length="406" mass="47840">MKDAFAEGLTIRQLKETDIDQYNELLSYVFQVTGADIEESGYANKREMIQSKRPILVLSTVFGWFDQEKLISQIAIYPCEVNIHGTIYKMGGITGVGTYPEYARHGLMRELVSVALRNMRENQQWISYLYPYNIPYYRDKGWEIMSDKLSFRIRDTQLPKFVEVPGNVERHEVTHSDVIAVYEQFSRINHGALQRSAFHWEEYWREDNPAERTAAVYYDKEGQAKGVLFYWVAEEVFHVKEMFYLNQEARNGLWNFIGAHFSMVYWIEGDSYKNEPIAFFLDDSQIKETISPYYMARIVDVEEFLKDFPFESFKKPFHFVVTDPVAEWNQGVFGLKWNEVEERVEVVREAIGEAVVLDIQTLTCLLMNYRRAAYLYQVERIATDRQTLRILEEIIPDTAAYFSDYF</sequence>
<dbReference type="Proteomes" id="UP000622610">
    <property type="component" value="Unassembled WGS sequence"/>
</dbReference>
<dbReference type="SUPFAM" id="SSF55729">
    <property type="entry name" value="Acyl-CoA N-acyltransferases (Nat)"/>
    <property type="match status" value="1"/>
</dbReference>
<dbReference type="PANTHER" id="PTHR37817:SF1">
    <property type="entry name" value="N-ACETYLTRANSFERASE EIS"/>
    <property type="match status" value="1"/>
</dbReference>
<dbReference type="Pfam" id="PF17668">
    <property type="entry name" value="Acetyltransf_17"/>
    <property type="match status" value="1"/>
</dbReference>
<comment type="caution">
    <text evidence="2">The sequence shown here is derived from an EMBL/GenBank/DDBJ whole genome shotgun (WGS) entry which is preliminary data.</text>
</comment>
<protein>
    <submittedName>
        <fullName evidence="2">Acetyltransferase</fullName>
    </submittedName>
</protein>
<dbReference type="InterPro" id="IPR000182">
    <property type="entry name" value="GNAT_dom"/>
</dbReference>
<dbReference type="PANTHER" id="PTHR37817">
    <property type="entry name" value="N-ACETYLTRANSFERASE EIS"/>
    <property type="match status" value="1"/>
</dbReference>
<dbReference type="RefSeq" id="WP_188368645.1">
    <property type="nucleotide sequence ID" value="NZ_BMDT01000021.1"/>
</dbReference>
<dbReference type="SUPFAM" id="SSF55718">
    <property type="entry name" value="SCP-like"/>
    <property type="match status" value="1"/>
</dbReference>
<evidence type="ECO:0000259" key="1">
    <source>
        <dbReference type="PROSITE" id="PS51186"/>
    </source>
</evidence>
<reference evidence="2" key="2">
    <citation type="submission" date="2020-09" db="EMBL/GenBank/DDBJ databases">
        <authorList>
            <person name="Sun Q."/>
            <person name="Sedlacek I."/>
        </authorList>
    </citation>
    <scope>NUCLEOTIDE SEQUENCE</scope>
    <source>
        <strain evidence="2">CCM 8433</strain>
    </source>
</reference>
<keyword evidence="3" id="KW-1185">Reference proteome</keyword>
<dbReference type="InterPro" id="IPR016181">
    <property type="entry name" value="Acyl_CoA_acyltransferase"/>
</dbReference>
<reference evidence="2" key="1">
    <citation type="journal article" date="2014" name="Int. J. Syst. Evol. Microbiol.">
        <title>Complete genome sequence of Corynebacterium casei LMG S-19264T (=DSM 44701T), isolated from a smear-ripened cheese.</title>
        <authorList>
            <consortium name="US DOE Joint Genome Institute (JGI-PGF)"/>
            <person name="Walter F."/>
            <person name="Albersmeier A."/>
            <person name="Kalinowski J."/>
            <person name="Ruckert C."/>
        </authorList>
    </citation>
    <scope>NUCLEOTIDE SEQUENCE</scope>
    <source>
        <strain evidence="2">CCM 8433</strain>
    </source>
</reference>
<dbReference type="Gene3D" id="3.30.1050.10">
    <property type="entry name" value="SCP2 sterol-binding domain"/>
    <property type="match status" value="1"/>
</dbReference>
<dbReference type="Pfam" id="PF13530">
    <property type="entry name" value="SCP2_2"/>
    <property type="match status" value="1"/>
</dbReference>
<dbReference type="GO" id="GO:0034069">
    <property type="term" value="F:aminoglycoside N-acetyltransferase activity"/>
    <property type="evidence" value="ECO:0007669"/>
    <property type="project" value="TreeGrafter"/>
</dbReference>
<organism evidence="2 3">
    <name type="scientific">Enterococcus alcedinis</name>
    <dbReference type="NCBI Taxonomy" id="1274384"/>
    <lineage>
        <taxon>Bacteria</taxon>
        <taxon>Bacillati</taxon>
        <taxon>Bacillota</taxon>
        <taxon>Bacilli</taxon>
        <taxon>Lactobacillales</taxon>
        <taxon>Enterococcaceae</taxon>
        <taxon>Enterococcus</taxon>
    </lineage>
</organism>
<name>A0A917JK87_9ENTE</name>
<proteinExistence type="predicted"/>
<dbReference type="EMBL" id="BMDT01000021">
    <property type="protein sequence ID" value="GGI66824.1"/>
    <property type="molecule type" value="Genomic_DNA"/>
</dbReference>
<accession>A0A917JK87</accession>
<dbReference type="GO" id="GO:0030649">
    <property type="term" value="P:aminoglycoside antibiotic catabolic process"/>
    <property type="evidence" value="ECO:0007669"/>
    <property type="project" value="TreeGrafter"/>
</dbReference>
<evidence type="ECO:0000313" key="3">
    <source>
        <dbReference type="Proteomes" id="UP000622610"/>
    </source>
</evidence>
<dbReference type="InterPro" id="IPR041380">
    <property type="entry name" value="Acetyltransf_17"/>
</dbReference>
<dbReference type="InterPro" id="IPR036527">
    <property type="entry name" value="SCP2_sterol-bd_dom_sf"/>
</dbReference>
<feature type="domain" description="N-acetyltransferase" evidence="1">
    <location>
        <begin position="9"/>
        <end position="165"/>
    </location>
</feature>
<dbReference type="PROSITE" id="PS51186">
    <property type="entry name" value="GNAT"/>
    <property type="match status" value="1"/>
</dbReference>
<dbReference type="InterPro" id="IPR051554">
    <property type="entry name" value="Acetyltransferase_Eis"/>
</dbReference>